<dbReference type="Pfam" id="PF04888">
    <property type="entry name" value="SseC"/>
    <property type="match status" value="1"/>
</dbReference>
<evidence type="ECO:0000313" key="4">
    <source>
        <dbReference type="EMBL" id="SPN74125.1"/>
    </source>
</evidence>
<evidence type="ECO:0000259" key="3">
    <source>
        <dbReference type="Pfam" id="PF04888"/>
    </source>
</evidence>
<evidence type="ECO:0000256" key="1">
    <source>
        <dbReference type="SAM" id="MobiDB-lite"/>
    </source>
</evidence>
<gene>
    <name evidence="4" type="ORF">C10C_0992</name>
</gene>
<dbReference type="RefSeq" id="WP_108897053.1">
    <property type="nucleotide sequence ID" value="NZ_LT993738.1"/>
</dbReference>
<feature type="region of interest" description="Disordered" evidence="1">
    <location>
        <begin position="217"/>
        <end position="242"/>
    </location>
</feature>
<protein>
    <recommendedName>
        <fullName evidence="3">Translocator protein BipB-like C-terminal domain-containing protein</fullName>
    </recommendedName>
</protein>
<name>A0A2R8FCH8_9CHLA</name>
<sequence length="510" mass="57843">MSSWLSQASEILLNQDLYISDRPNIQDSLATKSAYSITVAPKNAQKPLLKFFNAKSQIQAKTYSISISEKTFTVVNARERMLRFGSSFESQLQKTSHAQTSSPWGLFSQKNSTEASKALMQELAMPKSLEKEHKKILDKAFDSKDNNFSKNVEVLNPQQRLGWFGFAESSHSQSHENKSRELFQPTSKKQSESCIQEYSFQKKIETIVQIKGLCKDPTAQDQDSNQQEKKNPFKEDKSSKNRLAKATRAVPVIPPPTIGVFTLGYLLTKQGILSDFSSYACHKDSMESTQREIDALHEKRMENIKVSIEKEKRAKLWGSLANIVEWIAPFVSIGIGIVAILSGGGIFAFAGFFAGLISLVIKCLEKLKFWDWLEKQLPIKNESARRKIINIIQWVVYLTPVILSICTLKIENLGFSPIIEGAIKGIQPAIESAMAALRCAILFSQAQLYKLKEKLTNIQIEIDLKNFDRDDNYERSQELLDNMEQAFEVLSQILNYMRELDQTYLHSQKA</sequence>
<feature type="compositionally biased region" description="Basic and acidic residues" evidence="1">
    <location>
        <begin position="226"/>
        <end position="239"/>
    </location>
</feature>
<feature type="domain" description="Translocator protein BipB-like C-terminal" evidence="3">
    <location>
        <begin position="282"/>
        <end position="361"/>
    </location>
</feature>
<organism evidence="4 5">
    <name type="scientific">Chlamydia serpentis</name>
    <dbReference type="NCBI Taxonomy" id="1967782"/>
    <lineage>
        <taxon>Bacteria</taxon>
        <taxon>Pseudomonadati</taxon>
        <taxon>Chlamydiota</taxon>
        <taxon>Chlamydiia</taxon>
        <taxon>Chlamydiales</taxon>
        <taxon>Chlamydiaceae</taxon>
        <taxon>Chlamydia/Chlamydophila group</taxon>
        <taxon>Chlamydia</taxon>
    </lineage>
</organism>
<dbReference type="OrthoDB" id="19158at2"/>
<proteinExistence type="predicted"/>
<evidence type="ECO:0000256" key="2">
    <source>
        <dbReference type="SAM" id="Phobius"/>
    </source>
</evidence>
<dbReference type="AlphaFoldDB" id="A0A2R8FCH8"/>
<keyword evidence="2" id="KW-0812">Transmembrane</keyword>
<evidence type="ECO:0000313" key="5">
    <source>
        <dbReference type="Proteomes" id="UP000244926"/>
    </source>
</evidence>
<accession>A0A2R8FCH8</accession>
<dbReference type="Proteomes" id="UP000244926">
    <property type="component" value="Chromosome I"/>
</dbReference>
<keyword evidence="5" id="KW-1185">Reference proteome</keyword>
<dbReference type="InterPro" id="IPR006972">
    <property type="entry name" value="BipB-like_C"/>
</dbReference>
<keyword evidence="2" id="KW-1133">Transmembrane helix</keyword>
<reference evidence="5" key="1">
    <citation type="submission" date="2017-11" db="EMBL/GenBank/DDBJ databases">
        <authorList>
            <person name="Seth-Smith MB H."/>
        </authorList>
    </citation>
    <scope>NUCLEOTIDE SEQUENCE [LARGE SCALE GENOMIC DNA]</scope>
</reference>
<feature type="transmembrane region" description="Helical" evidence="2">
    <location>
        <begin position="346"/>
        <end position="367"/>
    </location>
</feature>
<keyword evidence="2" id="KW-0472">Membrane</keyword>
<dbReference type="KEGG" id="csee:C10C_0992"/>
<dbReference type="EMBL" id="LT993738">
    <property type="protein sequence ID" value="SPN74125.1"/>
    <property type="molecule type" value="Genomic_DNA"/>
</dbReference>